<accession>A0A1F5ZMP9</accession>
<name>A0A1F5ZMP9_9BACT</name>
<comment type="caution">
    <text evidence="1">The sequence shown here is derived from an EMBL/GenBank/DDBJ whole genome shotgun (WGS) entry which is preliminary data.</text>
</comment>
<gene>
    <name evidence="1" type="ORF">A2773_07365</name>
</gene>
<dbReference type="AlphaFoldDB" id="A0A1F5ZMP9"/>
<protein>
    <submittedName>
        <fullName evidence="1">Uncharacterized protein</fullName>
    </submittedName>
</protein>
<evidence type="ECO:0000313" key="2">
    <source>
        <dbReference type="Proteomes" id="UP000177383"/>
    </source>
</evidence>
<dbReference type="Proteomes" id="UP000177383">
    <property type="component" value="Unassembled WGS sequence"/>
</dbReference>
<dbReference type="EMBL" id="MFJE01000045">
    <property type="protein sequence ID" value="OGG13605.1"/>
    <property type="molecule type" value="Genomic_DNA"/>
</dbReference>
<proteinExistence type="predicted"/>
<reference evidence="1 2" key="1">
    <citation type="journal article" date="2016" name="Nat. Commun.">
        <title>Thousands of microbial genomes shed light on interconnected biogeochemical processes in an aquifer system.</title>
        <authorList>
            <person name="Anantharaman K."/>
            <person name="Brown C.T."/>
            <person name="Hug L.A."/>
            <person name="Sharon I."/>
            <person name="Castelle C.J."/>
            <person name="Probst A.J."/>
            <person name="Thomas B.C."/>
            <person name="Singh A."/>
            <person name="Wilkins M.J."/>
            <person name="Karaoz U."/>
            <person name="Brodie E.L."/>
            <person name="Williams K.H."/>
            <person name="Hubbard S.S."/>
            <person name="Banfield J.F."/>
        </authorList>
    </citation>
    <scope>NUCLEOTIDE SEQUENCE [LARGE SCALE GENOMIC DNA]</scope>
</reference>
<sequence>MAVRYQQAFKEMWTGNTPLFEKFAKLTMDDPQFHIIGKQVLKIVEDSERKLCGKMEGGGYSTYSANLADKFRSEVRKSLKYIDFVGIDIS</sequence>
<organism evidence="1 2">
    <name type="scientific">Candidatus Gottesmanbacteria bacterium RIFCSPHIGHO2_01_FULL_39_10</name>
    <dbReference type="NCBI Taxonomy" id="1798375"/>
    <lineage>
        <taxon>Bacteria</taxon>
        <taxon>Candidatus Gottesmaniibacteriota</taxon>
    </lineage>
</organism>
<evidence type="ECO:0000313" key="1">
    <source>
        <dbReference type="EMBL" id="OGG13605.1"/>
    </source>
</evidence>